<keyword evidence="7" id="KW-1185">Reference proteome</keyword>
<evidence type="ECO:0000256" key="2">
    <source>
        <dbReference type="ARBA" id="ARBA00022729"/>
    </source>
</evidence>
<evidence type="ECO:0000313" key="7">
    <source>
        <dbReference type="Proteomes" id="UP000694554"/>
    </source>
</evidence>
<reference evidence="6" key="2">
    <citation type="submission" date="2025-08" db="UniProtKB">
        <authorList>
            <consortium name="Ensembl"/>
        </authorList>
    </citation>
    <scope>IDENTIFICATION</scope>
</reference>
<keyword evidence="1" id="KW-0645">Protease</keyword>
<reference evidence="6" key="3">
    <citation type="submission" date="2025-09" db="UniProtKB">
        <authorList>
            <consortium name="Ensembl"/>
        </authorList>
    </citation>
    <scope>IDENTIFICATION</scope>
</reference>
<name>A0A8C9CIW4_PHOSS</name>
<organism evidence="6 7">
    <name type="scientific">Phocoena sinus</name>
    <name type="common">Vaquita</name>
    <dbReference type="NCBI Taxonomy" id="42100"/>
    <lineage>
        <taxon>Eukaryota</taxon>
        <taxon>Metazoa</taxon>
        <taxon>Chordata</taxon>
        <taxon>Craniata</taxon>
        <taxon>Vertebrata</taxon>
        <taxon>Euteleostomi</taxon>
        <taxon>Mammalia</taxon>
        <taxon>Eutheria</taxon>
        <taxon>Laurasiatheria</taxon>
        <taxon>Artiodactyla</taxon>
        <taxon>Whippomorpha</taxon>
        <taxon>Cetacea</taxon>
        <taxon>Odontoceti</taxon>
        <taxon>Phocoenidae</taxon>
        <taxon>Phocoena</taxon>
    </lineage>
</organism>
<dbReference type="PROSITE" id="PS50240">
    <property type="entry name" value="TRYPSIN_DOM"/>
    <property type="match status" value="1"/>
</dbReference>
<dbReference type="InterPro" id="IPR001314">
    <property type="entry name" value="Peptidase_S1A"/>
</dbReference>
<evidence type="ECO:0000256" key="3">
    <source>
        <dbReference type="ARBA" id="ARBA00022801"/>
    </source>
</evidence>
<dbReference type="PRINTS" id="PR00722">
    <property type="entry name" value="CHYMOTRYPSIN"/>
</dbReference>
<sequence length="312" mass="34828">MCFHGSPGYGAGPWSFLAEGMGRKEGSMGGSEVPRVADKKGIVWVHWLLGHNKVLSWGTDDGKDAELGRWPLQGSLRLWGSHCCGASLLNRRWVLSAAHYTYEWSVQFGELSVTPPIWSLRAYLHRYRVKSIIIYPKSRNYLQDDSSLLKLSSSVTFNKHIQPVCVLSSSSVFKNRDDCWVNGWGDIHETKNLPPPYNLQEVQVSIINKSRCSYLFHQPDYSSHSSNNMICPGSEDGNTDACKGDPGRPLVCEKNGPWIQIGIVSWGVGCGRCNLAGIYTNVSSYFNWIQILVGRSTPRPEPSQLLLPLTLL</sequence>
<dbReference type="SMART" id="SM00020">
    <property type="entry name" value="Tryp_SPc"/>
    <property type="match status" value="1"/>
</dbReference>
<dbReference type="GO" id="GO:0006508">
    <property type="term" value="P:proteolysis"/>
    <property type="evidence" value="ECO:0007669"/>
    <property type="project" value="UniProtKB-KW"/>
</dbReference>
<dbReference type="InterPro" id="IPR009003">
    <property type="entry name" value="Peptidase_S1_PA"/>
</dbReference>
<dbReference type="Proteomes" id="UP000694554">
    <property type="component" value="Chromosome 15"/>
</dbReference>
<dbReference type="InterPro" id="IPR043504">
    <property type="entry name" value="Peptidase_S1_PA_chymotrypsin"/>
</dbReference>
<dbReference type="FunFam" id="2.40.10.10:FF:000024">
    <property type="entry name" value="Serine protease 53"/>
    <property type="match status" value="1"/>
</dbReference>
<keyword evidence="2" id="KW-0732">Signal</keyword>
<evidence type="ECO:0000313" key="6">
    <source>
        <dbReference type="Ensembl" id="ENSPSNP00000025695.1"/>
    </source>
</evidence>
<dbReference type="PANTHER" id="PTHR24253">
    <property type="entry name" value="TRANSMEMBRANE PROTEASE SERINE"/>
    <property type="match status" value="1"/>
</dbReference>
<keyword evidence="4" id="KW-1015">Disulfide bond</keyword>
<evidence type="ECO:0000259" key="5">
    <source>
        <dbReference type="PROSITE" id="PS50240"/>
    </source>
</evidence>
<proteinExistence type="predicted"/>
<dbReference type="CDD" id="cd00190">
    <property type="entry name" value="Tryp_SPc"/>
    <property type="match status" value="1"/>
</dbReference>
<feature type="domain" description="Peptidase S1" evidence="5">
    <location>
        <begin position="55"/>
        <end position="294"/>
    </location>
</feature>
<dbReference type="GeneTree" id="ENSGT00940000163636"/>
<dbReference type="AlphaFoldDB" id="A0A8C9CIW4"/>
<protein>
    <recommendedName>
        <fullName evidence="5">Peptidase S1 domain-containing protein</fullName>
    </recommendedName>
</protein>
<evidence type="ECO:0000256" key="1">
    <source>
        <dbReference type="ARBA" id="ARBA00022670"/>
    </source>
</evidence>
<dbReference type="Gene3D" id="2.40.10.10">
    <property type="entry name" value="Trypsin-like serine proteases"/>
    <property type="match status" value="2"/>
</dbReference>
<dbReference type="Pfam" id="PF00089">
    <property type="entry name" value="Trypsin"/>
    <property type="match status" value="1"/>
</dbReference>
<dbReference type="SUPFAM" id="SSF50494">
    <property type="entry name" value="Trypsin-like serine proteases"/>
    <property type="match status" value="1"/>
</dbReference>
<keyword evidence="3" id="KW-0378">Hydrolase</keyword>
<dbReference type="Ensembl" id="ENSPSNT00000028881.1">
    <property type="protein sequence ID" value="ENSPSNP00000025695.1"/>
    <property type="gene ID" value="ENSPSNG00000018669.1"/>
</dbReference>
<evidence type="ECO:0000256" key="4">
    <source>
        <dbReference type="ARBA" id="ARBA00023157"/>
    </source>
</evidence>
<dbReference type="GO" id="GO:0004252">
    <property type="term" value="F:serine-type endopeptidase activity"/>
    <property type="evidence" value="ECO:0007669"/>
    <property type="project" value="InterPro"/>
</dbReference>
<accession>A0A8C9CIW4</accession>
<reference evidence="6" key="1">
    <citation type="submission" date="2019-08" db="EMBL/GenBank/DDBJ databases">
        <title>Phocoena sinus (Vaquita) genome, mPhoSin1, primary haplotype.</title>
        <authorList>
            <person name="Morin P."/>
            <person name="Mountcastle J."/>
            <person name="Fungtammasan C."/>
            <person name="Rhie A."/>
            <person name="Rojas-Bracho L."/>
            <person name="Smith C.R."/>
            <person name="Taylor B.L."/>
            <person name="Gulland F.M.D."/>
            <person name="Musser W."/>
            <person name="Houck M."/>
            <person name="Haase B."/>
            <person name="Paez S."/>
            <person name="Howe K."/>
            <person name="Torrance J."/>
            <person name="Formenti G."/>
            <person name="Phillippy A."/>
            <person name="Ryder O."/>
            <person name="Jarvis E.D."/>
            <person name="Fedrigo O."/>
        </authorList>
    </citation>
    <scope>NUCLEOTIDE SEQUENCE [LARGE SCALE GENOMIC DNA]</scope>
</reference>
<dbReference type="InterPro" id="IPR001254">
    <property type="entry name" value="Trypsin_dom"/>
</dbReference>
<dbReference type="PANTHER" id="PTHR24253:SF79">
    <property type="entry name" value="SERINE PROTEASE 41"/>
    <property type="match status" value="1"/>
</dbReference>